<gene>
    <name evidence="2" type="ORF">JCM21531_3321</name>
</gene>
<feature type="transmembrane region" description="Helical" evidence="1">
    <location>
        <begin position="42"/>
        <end position="62"/>
    </location>
</feature>
<dbReference type="STRING" id="1294263.JCM21531_3321"/>
<proteinExistence type="predicted"/>
<evidence type="ECO:0000313" key="2">
    <source>
        <dbReference type="EMBL" id="GAE89763.1"/>
    </source>
</evidence>
<evidence type="ECO:0000313" key="3">
    <source>
        <dbReference type="Proteomes" id="UP000019109"/>
    </source>
</evidence>
<feature type="transmembrane region" description="Helical" evidence="1">
    <location>
        <begin position="129"/>
        <end position="153"/>
    </location>
</feature>
<sequence length="284" mass="32491">MFRSNGKYKYHINLLFIAATQIIGYFFIKYKLEADTKIVNRELFIISMVFSLVLVICASIAYTSYNNSPAPRGVRALILAFSAPIILASTVKLTLGIDINHKYVIIGSILINIFAAALIFFLFKVKKPLATVVAVLISIVITVTGFVDAIALYSLNSRSVDIRCDDPLLVKVKNDSDKNEIFLTDDYHLHTILLAGRKIFCGWPYFTMFAGYDWDLRDRIRRDIFSAPDESTLKKLVEENNIGYIVIDNQVREPNKYYLNEELIRNTFEVFYDDGHDVVIYKTH</sequence>
<feature type="transmembrane region" description="Helical" evidence="1">
    <location>
        <begin position="74"/>
        <end position="91"/>
    </location>
</feature>
<evidence type="ECO:0000256" key="1">
    <source>
        <dbReference type="SAM" id="Phobius"/>
    </source>
</evidence>
<keyword evidence="1" id="KW-0812">Transmembrane</keyword>
<dbReference type="Proteomes" id="UP000019109">
    <property type="component" value="Unassembled WGS sequence"/>
</dbReference>
<reference evidence="2" key="1">
    <citation type="journal article" date="2014" name="Genome Announc.">
        <title>Draft Genome Sequence of Clostridium straminisolvens Strain JCM 21531T, Isolated from a Cellulose-Degrading Bacterial Community.</title>
        <authorList>
            <person name="Yuki M."/>
            <person name="Oshima K."/>
            <person name="Suda W."/>
            <person name="Sakamoto M."/>
            <person name="Kitamura K."/>
            <person name="Iida T."/>
            <person name="Hattori M."/>
            <person name="Ohkuma M."/>
        </authorList>
    </citation>
    <scope>NUCLEOTIDE SEQUENCE [LARGE SCALE GENOMIC DNA]</scope>
    <source>
        <strain evidence="2">JCM 21531</strain>
    </source>
</reference>
<comment type="caution">
    <text evidence="2">The sequence shown here is derived from an EMBL/GenBank/DDBJ whole genome shotgun (WGS) entry which is preliminary data.</text>
</comment>
<organism evidence="2 3">
    <name type="scientific">Acetivibrio straminisolvens JCM 21531</name>
    <dbReference type="NCBI Taxonomy" id="1294263"/>
    <lineage>
        <taxon>Bacteria</taxon>
        <taxon>Bacillati</taxon>
        <taxon>Bacillota</taxon>
        <taxon>Clostridia</taxon>
        <taxon>Eubacteriales</taxon>
        <taxon>Oscillospiraceae</taxon>
        <taxon>Acetivibrio</taxon>
    </lineage>
</organism>
<dbReference type="AlphaFoldDB" id="W4VAC8"/>
<dbReference type="EMBL" id="BAVR01000045">
    <property type="protein sequence ID" value="GAE89763.1"/>
    <property type="molecule type" value="Genomic_DNA"/>
</dbReference>
<accession>W4VAC8</accession>
<feature type="transmembrane region" description="Helical" evidence="1">
    <location>
        <begin position="103"/>
        <end position="123"/>
    </location>
</feature>
<keyword evidence="3" id="KW-1185">Reference proteome</keyword>
<feature type="transmembrane region" description="Helical" evidence="1">
    <location>
        <begin position="12"/>
        <end position="30"/>
    </location>
</feature>
<keyword evidence="1" id="KW-1133">Transmembrane helix</keyword>
<protein>
    <submittedName>
        <fullName evidence="2">Uncharacterized protein</fullName>
    </submittedName>
</protein>
<keyword evidence="1" id="KW-0472">Membrane</keyword>
<name>W4VAC8_9FIRM</name>